<gene>
    <name evidence="2" type="ORF">CBR_g22096</name>
</gene>
<feature type="compositionally biased region" description="Basic and acidic residues" evidence="1">
    <location>
        <begin position="625"/>
        <end position="637"/>
    </location>
</feature>
<feature type="compositionally biased region" description="Basic residues" evidence="1">
    <location>
        <begin position="649"/>
        <end position="659"/>
    </location>
</feature>
<feature type="compositionally biased region" description="Basic and acidic residues" evidence="1">
    <location>
        <begin position="134"/>
        <end position="150"/>
    </location>
</feature>
<feature type="compositionally biased region" description="Basic and acidic residues" evidence="1">
    <location>
        <begin position="423"/>
        <end position="434"/>
    </location>
</feature>
<dbReference type="AlphaFoldDB" id="A0A388L230"/>
<organism evidence="2 3">
    <name type="scientific">Chara braunii</name>
    <name type="common">Braun's stonewort</name>
    <dbReference type="NCBI Taxonomy" id="69332"/>
    <lineage>
        <taxon>Eukaryota</taxon>
        <taxon>Viridiplantae</taxon>
        <taxon>Streptophyta</taxon>
        <taxon>Charophyceae</taxon>
        <taxon>Charales</taxon>
        <taxon>Characeae</taxon>
        <taxon>Chara</taxon>
    </lineage>
</organism>
<keyword evidence="3" id="KW-1185">Reference proteome</keyword>
<feature type="region of interest" description="Disordered" evidence="1">
    <location>
        <begin position="55"/>
        <end position="176"/>
    </location>
</feature>
<sequence>MERTIGQTHTYRQALIREAGEGSAAVVQDGEDDWTDAEDVAGGTDRTAEQVCFTYGGGSDDHAPRTSVITDDVAGGAQGSATRRPQVGRGRGAIDRGGPPRARRVLGVDSSDKDEGEAHGAEQLRDRRFHPSHHCREQPEQLRRSHRLAERSGPTSHQPQDIPPIPVVEGTPSHSGLAQAATSVLRTSDFDIAGSHGGSPILRCGVGDRAEYKTDGGEREETVEERDARLDREEEAWLQSMPRWAGRDAYEAEQRRQRELEMIGAGSQASVRPLPTTDTMQPASHAEGGGAERCGLNAGGGVQTDAIVHDVVVGICAAAGDGGIHGGEEEMVDEASVPLPSDAAQVEEELVDEGCVPLEVEGSVPFVAFDDDTAQVEEEGAAVHACHSAPSLRDGETGGHVQEDGATVDMFLAIIVRPPSVRDVETGGHIDSGRPDSSSAGGYFGEMPRWDGGKPGECTPTPLRPEQLERMGTEDPFPYTGLPPTGGRGSGWGFSSSHRGGVSGGWSSYTRVTNSLRRDYDRGQGLFAHGPSREGGPASGASDVGRPSVHTTGRILGLDRLRTRTTEPGDVHLARSAMEDRRQGLPYTSGEDDLHMPQGSRRHGSINDIDAEIAVEERRLAELIRERERRSETKAQAEEADTETEPIKKAVRRERHRRAAAAAGSHLAPVGRDRAPQGRGQSGQRGAWPGRGSGARHGTHQARWQEIGTC</sequence>
<dbReference type="EMBL" id="BFEA01000243">
    <property type="protein sequence ID" value="GBG76349.1"/>
    <property type="molecule type" value="Genomic_DNA"/>
</dbReference>
<comment type="caution">
    <text evidence="2">The sequence shown here is derived from an EMBL/GenBank/DDBJ whole genome shotgun (WGS) entry which is preliminary data.</text>
</comment>
<evidence type="ECO:0000313" key="2">
    <source>
        <dbReference type="EMBL" id="GBG76349.1"/>
    </source>
</evidence>
<feature type="region of interest" description="Disordered" evidence="1">
    <location>
        <begin position="522"/>
        <end position="604"/>
    </location>
</feature>
<protein>
    <submittedName>
        <fullName evidence="2">Uncharacterized protein</fullName>
    </submittedName>
</protein>
<name>A0A388L230_CHABU</name>
<feature type="compositionally biased region" description="Basic and acidic residues" evidence="1">
    <location>
        <begin position="557"/>
        <end position="583"/>
    </location>
</feature>
<accession>A0A388L230</accession>
<feature type="compositionally biased region" description="Basic and acidic residues" evidence="1">
    <location>
        <begin position="110"/>
        <end position="126"/>
    </location>
</feature>
<feature type="region of interest" description="Disordered" evidence="1">
    <location>
        <begin position="625"/>
        <end position="710"/>
    </location>
</feature>
<dbReference type="Proteomes" id="UP000265515">
    <property type="component" value="Unassembled WGS sequence"/>
</dbReference>
<proteinExistence type="predicted"/>
<evidence type="ECO:0000256" key="1">
    <source>
        <dbReference type="SAM" id="MobiDB-lite"/>
    </source>
</evidence>
<feature type="region of interest" description="Disordered" evidence="1">
    <location>
        <begin position="423"/>
        <end position="443"/>
    </location>
</feature>
<reference evidence="2 3" key="1">
    <citation type="journal article" date="2018" name="Cell">
        <title>The Chara Genome: Secondary Complexity and Implications for Plant Terrestrialization.</title>
        <authorList>
            <person name="Nishiyama T."/>
            <person name="Sakayama H."/>
            <person name="Vries J.D."/>
            <person name="Buschmann H."/>
            <person name="Saint-Marcoux D."/>
            <person name="Ullrich K.K."/>
            <person name="Haas F.B."/>
            <person name="Vanderstraeten L."/>
            <person name="Becker D."/>
            <person name="Lang D."/>
            <person name="Vosolsobe S."/>
            <person name="Rombauts S."/>
            <person name="Wilhelmsson P.K.I."/>
            <person name="Janitza P."/>
            <person name="Kern R."/>
            <person name="Heyl A."/>
            <person name="Rumpler F."/>
            <person name="Villalobos L.I.A.C."/>
            <person name="Clay J.M."/>
            <person name="Skokan R."/>
            <person name="Toyoda A."/>
            <person name="Suzuki Y."/>
            <person name="Kagoshima H."/>
            <person name="Schijlen E."/>
            <person name="Tajeshwar N."/>
            <person name="Catarino B."/>
            <person name="Hetherington A.J."/>
            <person name="Saltykova A."/>
            <person name="Bonnot C."/>
            <person name="Breuninger H."/>
            <person name="Symeonidi A."/>
            <person name="Radhakrishnan G.V."/>
            <person name="Van Nieuwerburgh F."/>
            <person name="Deforce D."/>
            <person name="Chang C."/>
            <person name="Karol K.G."/>
            <person name="Hedrich R."/>
            <person name="Ulvskov P."/>
            <person name="Glockner G."/>
            <person name="Delwiche C.F."/>
            <person name="Petrasek J."/>
            <person name="Van de Peer Y."/>
            <person name="Friml J."/>
            <person name="Beilby M."/>
            <person name="Dolan L."/>
            <person name="Kohara Y."/>
            <person name="Sugano S."/>
            <person name="Fujiyama A."/>
            <person name="Delaux P.-M."/>
            <person name="Quint M."/>
            <person name="TheiBen G."/>
            <person name="Hagemann M."/>
            <person name="Harholt J."/>
            <person name="Dunand C."/>
            <person name="Zachgo S."/>
            <person name="Langdale J."/>
            <person name="Maumus F."/>
            <person name="Straeten D.V.D."/>
            <person name="Gould S.B."/>
            <person name="Rensing S.A."/>
        </authorList>
    </citation>
    <scope>NUCLEOTIDE SEQUENCE [LARGE SCALE GENOMIC DNA]</scope>
    <source>
        <strain evidence="2 3">S276</strain>
    </source>
</reference>
<dbReference type="Gramene" id="GBG76349">
    <property type="protein sequence ID" value="GBG76349"/>
    <property type="gene ID" value="CBR_g22096"/>
</dbReference>
<evidence type="ECO:0000313" key="3">
    <source>
        <dbReference type="Proteomes" id="UP000265515"/>
    </source>
</evidence>